<dbReference type="PRINTS" id="PR00038">
    <property type="entry name" value="HTHLUXR"/>
</dbReference>
<evidence type="ECO:0000259" key="4">
    <source>
        <dbReference type="PROSITE" id="PS50043"/>
    </source>
</evidence>
<evidence type="ECO:0000256" key="3">
    <source>
        <dbReference type="PROSITE-ProRule" id="PRU00169"/>
    </source>
</evidence>
<dbReference type="PROSITE" id="PS00622">
    <property type="entry name" value="HTH_LUXR_1"/>
    <property type="match status" value="1"/>
</dbReference>
<dbReference type="InterPro" id="IPR011006">
    <property type="entry name" value="CheY-like_superfamily"/>
</dbReference>
<dbReference type="PROSITE" id="PS50043">
    <property type="entry name" value="HTH_LUXR_2"/>
    <property type="match status" value="1"/>
</dbReference>
<dbReference type="InterPro" id="IPR039420">
    <property type="entry name" value="WalR-like"/>
</dbReference>
<evidence type="ECO:0000259" key="5">
    <source>
        <dbReference type="PROSITE" id="PS50110"/>
    </source>
</evidence>
<organism evidence="6 7">
    <name type="scientific">Knoellia subterranea KCTC 19937</name>
    <dbReference type="NCBI Taxonomy" id="1385521"/>
    <lineage>
        <taxon>Bacteria</taxon>
        <taxon>Bacillati</taxon>
        <taxon>Actinomycetota</taxon>
        <taxon>Actinomycetes</taxon>
        <taxon>Micrococcales</taxon>
        <taxon>Intrasporangiaceae</taxon>
        <taxon>Knoellia</taxon>
    </lineage>
</organism>
<dbReference type="Gene3D" id="3.40.50.2300">
    <property type="match status" value="1"/>
</dbReference>
<name>A0A0A0JKG8_9MICO</name>
<reference evidence="6 7" key="1">
    <citation type="submission" date="2013-08" db="EMBL/GenBank/DDBJ databases">
        <title>The genome sequence of Knoellia subterranea.</title>
        <authorList>
            <person name="Zhu W."/>
            <person name="Wang G."/>
        </authorList>
    </citation>
    <scope>NUCLEOTIDE SEQUENCE [LARGE SCALE GENOMIC DNA]</scope>
    <source>
        <strain evidence="6 7">KCTC 19937</strain>
    </source>
</reference>
<proteinExistence type="predicted"/>
<dbReference type="CDD" id="cd17535">
    <property type="entry name" value="REC_NarL-like"/>
    <property type="match status" value="1"/>
</dbReference>
<keyword evidence="7" id="KW-1185">Reference proteome</keyword>
<dbReference type="SMART" id="SM00448">
    <property type="entry name" value="REC"/>
    <property type="match status" value="1"/>
</dbReference>
<evidence type="ECO:0000313" key="6">
    <source>
        <dbReference type="EMBL" id="KGN37274.1"/>
    </source>
</evidence>
<gene>
    <name evidence="6" type="ORF">N803_15730</name>
</gene>
<dbReference type="InterPro" id="IPR000792">
    <property type="entry name" value="Tscrpt_reg_LuxR_C"/>
</dbReference>
<keyword evidence="1 3" id="KW-0597">Phosphoprotein</keyword>
<evidence type="ECO:0000256" key="1">
    <source>
        <dbReference type="ARBA" id="ARBA00022553"/>
    </source>
</evidence>
<dbReference type="GO" id="GO:0006355">
    <property type="term" value="P:regulation of DNA-templated transcription"/>
    <property type="evidence" value="ECO:0007669"/>
    <property type="project" value="InterPro"/>
</dbReference>
<dbReference type="RefSeq" id="WP_035905526.1">
    <property type="nucleotide sequence ID" value="NZ_AVPK01000006.1"/>
</dbReference>
<keyword evidence="2" id="KW-0238">DNA-binding</keyword>
<comment type="caution">
    <text evidence="6">The sequence shown here is derived from an EMBL/GenBank/DDBJ whole genome shotgun (WGS) entry which is preliminary data.</text>
</comment>
<dbReference type="InterPro" id="IPR016032">
    <property type="entry name" value="Sig_transdc_resp-reg_C-effctor"/>
</dbReference>
<sequence length="208" mass="21437">MTTVVVVDDHPVFRRGLVGLLTASGHEVVGQARGGLEALEVVAQVKPQVVLMDLSMPDGDGFEATARITAEHPDVAVVVVTLFSDEASVARAMHAGAAGYLGKHAEPEHLIAAVEAASAGALWIGRGVERPTFAARSGAEQAALPGGLTARELVVADLLARGLANPAIAARLGLSTKTVANYVSAILLKLAATDRADAARIIRAHPNH</sequence>
<dbReference type="STRING" id="1385521.N803_15730"/>
<dbReference type="InterPro" id="IPR058245">
    <property type="entry name" value="NreC/VraR/RcsB-like_REC"/>
</dbReference>
<feature type="domain" description="Response regulatory" evidence="5">
    <location>
        <begin position="3"/>
        <end position="118"/>
    </location>
</feature>
<accession>A0A0A0JKG8</accession>
<dbReference type="eggNOG" id="COG2197">
    <property type="taxonomic scope" value="Bacteria"/>
</dbReference>
<protein>
    <submittedName>
        <fullName evidence="6">LuxR family transcriptional regulator</fullName>
    </submittedName>
</protein>
<dbReference type="GO" id="GO:0003677">
    <property type="term" value="F:DNA binding"/>
    <property type="evidence" value="ECO:0007669"/>
    <property type="project" value="UniProtKB-KW"/>
</dbReference>
<dbReference type="PANTHER" id="PTHR43214">
    <property type="entry name" value="TWO-COMPONENT RESPONSE REGULATOR"/>
    <property type="match status" value="1"/>
</dbReference>
<dbReference type="PANTHER" id="PTHR43214:SF43">
    <property type="entry name" value="TWO-COMPONENT RESPONSE REGULATOR"/>
    <property type="match status" value="1"/>
</dbReference>
<dbReference type="OrthoDB" id="9808843at2"/>
<dbReference type="Proteomes" id="UP000030011">
    <property type="component" value="Unassembled WGS sequence"/>
</dbReference>
<evidence type="ECO:0000256" key="2">
    <source>
        <dbReference type="ARBA" id="ARBA00023125"/>
    </source>
</evidence>
<dbReference type="SUPFAM" id="SSF46894">
    <property type="entry name" value="C-terminal effector domain of the bipartite response regulators"/>
    <property type="match status" value="1"/>
</dbReference>
<dbReference type="SUPFAM" id="SSF52172">
    <property type="entry name" value="CheY-like"/>
    <property type="match status" value="1"/>
</dbReference>
<evidence type="ECO:0000313" key="7">
    <source>
        <dbReference type="Proteomes" id="UP000030011"/>
    </source>
</evidence>
<feature type="domain" description="HTH luxR-type" evidence="4">
    <location>
        <begin position="141"/>
        <end position="206"/>
    </location>
</feature>
<dbReference type="AlphaFoldDB" id="A0A0A0JKG8"/>
<dbReference type="Pfam" id="PF00196">
    <property type="entry name" value="GerE"/>
    <property type="match status" value="1"/>
</dbReference>
<dbReference type="EMBL" id="AVPK01000006">
    <property type="protein sequence ID" value="KGN37274.1"/>
    <property type="molecule type" value="Genomic_DNA"/>
</dbReference>
<dbReference type="InterPro" id="IPR001789">
    <property type="entry name" value="Sig_transdc_resp-reg_receiver"/>
</dbReference>
<dbReference type="GO" id="GO:0000160">
    <property type="term" value="P:phosphorelay signal transduction system"/>
    <property type="evidence" value="ECO:0007669"/>
    <property type="project" value="InterPro"/>
</dbReference>
<dbReference type="PROSITE" id="PS50110">
    <property type="entry name" value="RESPONSE_REGULATORY"/>
    <property type="match status" value="1"/>
</dbReference>
<feature type="modified residue" description="4-aspartylphosphate" evidence="3">
    <location>
        <position position="53"/>
    </location>
</feature>
<dbReference type="SMART" id="SM00421">
    <property type="entry name" value="HTH_LUXR"/>
    <property type="match status" value="1"/>
</dbReference>
<dbReference type="Pfam" id="PF00072">
    <property type="entry name" value="Response_reg"/>
    <property type="match status" value="1"/>
</dbReference>